<proteinExistence type="predicted"/>
<comment type="caution">
    <text evidence="1">The sequence shown here is derived from an EMBL/GenBank/DDBJ whole genome shotgun (WGS) entry which is preliminary data.</text>
</comment>
<organism evidence="1 2">
    <name type="scientific">Shouchella clausii</name>
    <name type="common">Alkalihalobacillus clausii</name>
    <dbReference type="NCBI Taxonomy" id="79880"/>
    <lineage>
        <taxon>Bacteria</taxon>
        <taxon>Bacillati</taxon>
        <taxon>Bacillota</taxon>
        <taxon>Bacilli</taxon>
        <taxon>Bacillales</taxon>
        <taxon>Bacillaceae</taxon>
        <taxon>Shouchella</taxon>
    </lineage>
</organism>
<sequence>MTKSPIFIGLSYVLLGVGFIALTFINVNQNGWGFMSFFTAFIAAVDLYVGWLNLQRGFKKKPNQSD</sequence>
<protein>
    <recommendedName>
        <fullName evidence="3">DUF4305 domain-containing protein</fullName>
    </recommendedName>
</protein>
<dbReference type="AlphaFoldDB" id="A0A268NY52"/>
<evidence type="ECO:0000313" key="2">
    <source>
        <dbReference type="Proteomes" id="UP000216207"/>
    </source>
</evidence>
<gene>
    <name evidence="1" type="ORF">CHH72_15430</name>
</gene>
<accession>A0A268NY52</accession>
<name>A0A268NY52_SHOCL</name>
<dbReference type="RefSeq" id="WP_035204656.1">
    <property type="nucleotide sequence ID" value="NZ_BOQQ01000009.1"/>
</dbReference>
<dbReference type="Proteomes" id="UP000216207">
    <property type="component" value="Unassembled WGS sequence"/>
</dbReference>
<evidence type="ECO:0008006" key="3">
    <source>
        <dbReference type="Google" id="ProtNLM"/>
    </source>
</evidence>
<reference evidence="1 2" key="1">
    <citation type="submission" date="2017-07" db="EMBL/GenBank/DDBJ databases">
        <title>Isolation and whole genome analysis of endospore-forming bacteria from heroin.</title>
        <authorList>
            <person name="Kalinowski J."/>
            <person name="Ahrens B."/>
            <person name="Al-Dilaimi A."/>
            <person name="Winkler A."/>
            <person name="Wibberg D."/>
            <person name="Schleenbecker U."/>
            <person name="Ruckert C."/>
            <person name="Wolfel R."/>
            <person name="Grass G."/>
        </authorList>
    </citation>
    <scope>NUCLEOTIDE SEQUENCE [LARGE SCALE GENOMIC DNA]</scope>
    <source>
        <strain evidence="1 2">7539</strain>
    </source>
</reference>
<dbReference type="EMBL" id="NPCC01000024">
    <property type="protein sequence ID" value="PAE87980.1"/>
    <property type="molecule type" value="Genomic_DNA"/>
</dbReference>
<evidence type="ECO:0000313" key="1">
    <source>
        <dbReference type="EMBL" id="PAE87980.1"/>
    </source>
</evidence>